<reference evidence="1" key="1">
    <citation type="submission" date="2013-10" db="EMBL/GenBank/DDBJ databases">
        <title>Genomic analysis of the causative agents of coccidiosis in chickens.</title>
        <authorList>
            <person name="Reid A.J."/>
            <person name="Blake D."/>
            <person name="Billington K."/>
            <person name="Browne H."/>
            <person name="Dunn M."/>
            <person name="Hung S."/>
            <person name="Kawahara F."/>
            <person name="Miranda-Saavedra D."/>
            <person name="Mourier T."/>
            <person name="Nagra H."/>
            <person name="Otto T.D."/>
            <person name="Rawlings N."/>
            <person name="Sanchez A."/>
            <person name="Sanders M."/>
            <person name="Subramaniam C."/>
            <person name="Tay Y."/>
            <person name="Dear P."/>
            <person name="Doerig C."/>
            <person name="Gruber A."/>
            <person name="Parkinson J."/>
            <person name="Shirley M."/>
            <person name="Wan K.L."/>
            <person name="Berriman M."/>
            <person name="Tomley F."/>
            <person name="Pain A."/>
        </authorList>
    </citation>
    <scope>NUCLEOTIDE SEQUENCE [LARGE SCALE GENOMIC DNA]</scope>
    <source>
        <strain evidence="1">Weybridge</strain>
    </source>
</reference>
<proteinExistence type="predicted"/>
<protein>
    <submittedName>
        <fullName evidence="1">Uncharacterized protein</fullName>
    </submittedName>
</protein>
<keyword evidence="2" id="KW-1185">Reference proteome</keyword>
<dbReference type="OrthoDB" id="345877at2759"/>
<reference evidence="1" key="2">
    <citation type="submission" date="2013-10" db="EMBL/GenBank/DDBJ databases">
        <authorList>
            <person name="Aslett M."/>
        </authorList>
    </citation>
    <scope>NUCLEOTIDE SEQUENCE [LARGE SCALE GENOMIC DNA]</scope>
    <source>
        <strain evidence="1">Weybridge</strain>
    </source>
</reference>
<dbReference type="OMA" id="FIEAWYS"/>
<dbReference type="EMBL" id="HG722032">
    <property type="protein sequence ID" value="CDJ61217.1"/>
    <property type="molecule type" value="Genomic_DNA"/>
</dbReference>
<evidence type="ECO:0000313" key="1">
    <source>
        <dbReference type="EMBL" id="CDJ61217.1"/>
    </source>
</evidence>
<dbReference type="VEuPathDB" id="ToxoDB:EMWEY_00009310"/>
<accession>U6MAH2</accession>
<dbReference type="RefSeq" id="XP_013337867.1">
    <property type="nucleotide sequence ID" value="XM_013482413.1"/>
</dbReference>
<gene>
    <name evidence="1" type="ORF">EMWEY_00009310</name>
</gene>
<name>U6MAH2_EIMMA</name>
<dbReference type="Proteomes" id="UP000030763">
    <property type="component" value="Unassembled WGS sequence"/>
</dbReference>
<evidence type="ECO:0000313" key="2">
    <source>
        <dbReference type="Proteomes" id="UP000030763"/>
    </source>
</evidence>
<organism evidence="1 2">
    <name type="scientific">Eimeria maxima</name>
    <name type="common">Coccidian parasite</name>
    <dbReference type="NCBI Taxonomy" id="5804"/>
    <lineage>
        <taxon>Eukaryota</taxon>
        <taxon>Sar</taxon>
        <taxon>Alveolata</taxon>
        <taxon>Apicomplexa</taxon>
        <taxon>Conoidasida</taxon>
        <taxon>Coccidia</taxon>
        <taxon>Eucoccidiorida</taxon>
        <taxon>Eimeriorina</taxon>
        <taxon>Eimeriidae</taxon>
        <taxon>Eimeria</taxon>
    </lineage>
</organism>
<dbReference type="AlphaFoldDB" id="U6MAH2"/>
<sequence>MADFIEAWYSDLLATAADGLTGTTQASNYRGTITGSTHVERLLEIMRTDLQYGLRYKGLIDYACGLKESDFKELLAQVLIKSCLVFENPLEELQSLLHCLKEKFGRVPVPIQKELGMGDDLFVDKFTVYVFWICNNLE</sequence>
<dbReference type="GeneID" id="25334917"/>